<dbReference type="EMBL" id="CP003588">
    <property type="protein sequence ID" value="AFK67637.1"/>
    <property type="molecule type" value="Genomic_DNA"/>
</dbReference>
<evidence type="ECO:0000313" key="1">
    <source>
        <dbReference type="EMBL" id="AFK67637.1"/>
    </source>
</evidence>
<protein>
    <submittedName>
        <fullName evidence="1">Uncharacterized protein</fullName>
    </submittedName>
</protein>
<dbReference type="AlphaFoldDB" id="I3UQ66"/>
<dbReference type="KEGG" id="ppi:YSA_01591"/>
<dbReference type="Proteomes" id="UP000005268">
    <property type="component" value="Chromosome"/>
</dbReference>
<accession>I3UQ66</accession>
<organism evidence="1 2">
    <name type="scientific">Pseudomonas putida ND6</name>
    <dbReference type="NCBI Taxonomy" id="231023"/>
    <lineage>
        <taxon>Bacteria</taxon>
        <taxon>Pseudomonadati</taxon>
        <taxon>Pseudomonadota</taxon>
        <taxon>Gammaproteobacteria</taxon>
        <taxon>Pseudomonadales</taxon>
        <taxon>Pseudomonadaceae</taxon>
        <taxon>Pseudomonas</taxon>
    </lineage>
</organism>
<gene>
    <name evidence="1" type="ORF">YSA_01591</name>
</gene>
<sequence length="40" mass="4665">MPFFDVISPALFADDRNNLKCDEGSHWPADRQNYAYCLMI</sequence>
<reference evidence="1 2" key="1">
    <citation type="journal article" date="2012" name="J. Bacteriol.">
        <title>Complete Genome Sequence of the Naphthalene-Degrading Pseudomonas putida Strain ND6.</title>
        <authorList>
            <person name="Li S."/>
            <person name="Zhao H."/>
            <person name="Li Y."/>
            <person name="Niu S."/>
            <person name="Cai B."/>
        </authorList>
    </citation>
    <scope>NUCLEOTIDE SEQUENCE [LARGE SCALE GENOMIC DNA]</scope>
    <source>
        <strain evidence="1 2">ND6</strain>
    </source>
</reference>
<dbReference type="HOGENOM" id="CLU_3295228_0_0_6"/>
<name>I3UQ66_PSEPU</name>
<proteinExistence type="predicted"/>
<evidence type="ECO:0000313" key="2">
    <source>
        <dbReference type="Proteomes" id="UP000005268"/>
    </source>
</evidence>